<evidence type="ECO:0000256" key="1">
    <source>
        <dbReference type="SAM" id="Coils"/>
    </source>
</evidence>
<evidence type="ECO:0000313" key="4">
    <source>
        <dbReference type="Proteomes" id="UP000289859"/>
    </source>
</evidence>
<name>A0A4Q0P3V3_9FLAO</name>
<keyword evidence="2" id="KW-0472">Membrane</keyword>
<accession>A0A4Q0P3V3</accession>
<dbReference type="SUPFAM" id="SSF57997">
    <property type="entry name" value="Tropomyosin"/>
    <property type="match status" value="1"/>
</dbReference>
<evidence type="ECO:0000313" key="3">
    <source>
        <dbReference type="EMBL" id="RXG21005.1"/>
    </source>
</evidence>
<feature type="coiled-coil region" evidence="1">
    <location>
        <begin position="47"/>
        <end position="135"/>
    </location>
</feature>
<organism evidence="3 4">
    <name type="scientific">Leeuwenhoekiella polynyae</name>
    <dbReference type="NCBI Taxonomy" id="1550906"/>
    <lineage>
        <taxon>Bacteria</taxon>
        <taxon>Pseudomonadati</taxon>
        <taxon>Bacteroidota</taxon>
        <taxon>Flavobacteriia</taxon>
        <taxon>Flavobacteriales</taxon>
        <taxon>Flavobacteriaceae</taxon>
        <taxon>Leeuwenhoekiella</taxon>
    </lineage>
</organism>
<dbReference type="AlphaFoldDB" id="A0A4Q0P3V3"/>
<gene>
    <name evidence="3" type="ORF">DSM02_2376</name>
</gene>
<protein>
    <submittedName>
        <fullName evidence="3">Uncharacterized protein</fullName>
    </submittedName>
</protein>
<dbReference type="EMBL" id="QOVK01000009">
    <property type="protein sequence ID" value="RXG21005.1"/>
    <property type="molecule type" value="Genomic_DNA"/>
</dbReference>
<comment type="caution">
    <text evidence="3">The sequence shown here is derived from an EMBL/GenBank/DDBJ whole genome shotgun (WGS) entry which is preliminary data.</text>
</comment>
<keyword evidence="2" id="KW-1133">Transmembrane helix</keyword>
<keyword evidence="1" id="KW-0175">Coiled coil</keyword>
<dbReference type="OrthoDB" id="177453at2"/>
<evidence type="ECO:0000256" key="2">
    <source>
        <dbReference type="SAM" id="Phobius"/>
    </source>
</evidence>
<keyword evidence="4" id="KW-1185">Reference proteome</keyword>
<reference evidence="3 4" key="1">
    <citation type="submission" date="2018-07" db="EMBL/GenBank/DDBJ databases">
        <title>Leeuwenhoekiella genomics.</title>
        <authorList>
            <person name="Tahon G."/>
            <person name="Willems A."/>
        </authorList>
    </citation>
    <scope>NUCLEOTIDE SEQUENCE [LARGE SCALE GENOMIC DNA]</scope>
    <source>
        <strain evidence="3 4">LMG 29608</strain>
    </source>
</reference>
<dbReference type="RefSeq" id="WP_128765793.1">
    <property type="nucleotide sequence ID" value="NZ_JBHUOO010000007.1"/>
</dbReference>
<dbReference type="Proteomes" id="UP000289859">
    <property type="component" value="Unassembled WGS sequence"/>
</dbReference>
<dbReference type="Gene3D" id="1.10.287.1490">
    <property type="match status" value="1"/>
</dbReference>
<sequence>MEKEKLEIDKLQLEIKKLSQPFYKNPAHLSIITTLILGFLSYYIVTDKAKEQQIMDLKEQIGNLSDKEASIEKTQVELKADHYQRQFLDFKNKKEEVEKSIQLKEIKLMNLSDKLENSKKEYDNFKSKLIQVQGQYEATIAEYEAYKSRVSAVIDEVASYGPNYARGLIQSPEGQQQINFIVSQDDKGLMKSEIERFAFGVSNQAFDQSLARKRIDLKIQ</sequence>
<feature type="transmembrane region" description="Helical" evidence="2">
    <location>
        <begin position="27"/>
        <end position="45"/>
    </location>
</feature>
<keyword evidence="2" id="KW-0812">Transmembrane</keyword>
<proteinExistence type="predicted"/>